<keyword evidence="1" id="KW-0472">Membrane</keyword>
<evidence type="ECO:0000313" key="4">
    <source>
        <dbReference type="Proteomes" id="UP000249890"/>
    </source>
</evidence>
<dbReference type="InterPro" id="IPR043831">
    <property type="entry name" value="DUF5808"/>
</dbReference>
<dbReference type="KEGG" id="pdh:B9T62_14705"/>
<sequence>MTQEPMIMISSSYLMIALMLSLQVYIGLRTVLFGIVLPAEALQDPAVRAIRRNYALLTSGFAVVIGGVCFLWMRHQPARSLLIWTTAILLSIIASGFAIWISRMSAQRLKAARGWEIVVQTKRAASLVAGRMHSPVLSTWWYSANAAVMALCIFFAIAKWDTIPQLLILGNFDFNKSVWTVFILNIVQALNITVFVCYNLMIGRARTSLDPQDQEGSLQKQLKHKKIHSILTWGASLLMVVFAGVAQAIALYGWKGKLLFLSGMSLWVALFLALIGVMLYLRIKGIDQLRDVPSMEERHWKWLGSIYVNPEDPAWIVPNIHGFGWTINMANPRGKIIVAATVAIPVIEIILFLPILNK</sequence>
<gene>
    <name evidence="3" type="ORF">B9T62_14705</name>
</gene>
<accession>A0A2Z2K6Q9</accession>
<dbReference type="Pfam" id="PF19124">
    <property type="entry name" value="DUF5808"/>
    <property type="match status" value="1"/>
</dbReference>
<dbReference type="AlphaFoldDB" id="A0A2Z2K6Q9"/>
<organism evidence="3 4">
    <name type="scientific">Paenibacillus donghaensis</name>
    <dbReference type="NCBI Taxonomy" id="414771"/>
    <lineage>
        <taxon>Bacteria</taxon>
        <taxon>Bacillati</taxon>
        <taxon>Bacillota</taxon>
        <taxon>Bacilli</taxon>
        <taxon>Bacillales</taxon>
        <taxon>Paenibacillaceae</taxon>
        <taxon>Paenibacillus</taxon>
    </lineage>
</organism>
<feature type="transmembrane region" description="Helical" evidence="1">
    <location>
        <begin position="12"/>
        <end position="42"/>
    </location>
</feature>
<feature type="transmembrane region" description="Helical" evidence="1">
    <location>
        <begin position="230"/>
        <end position="252"/>
    </location>
</feature>
<feature type="transmembrane region" description="Helical" evidence="1">
    <location>
        <begin position="258"/>
        <end position="281"/>
    </location>
</feature>
<dbReference type="OrthoDB" id="157646at2"/>
<dbReference type="RefSeq" id="WP_087915923.1">
    <property type="nucleotide sequence ID" value="NZ_CP021780.1"/>
</dbReference>
<proteinExistence type="predicted"/>
<feature type="transmembrane region" description="Helical" evidence="1">
    <location>
        <begin position="54"/>
        <end position="75"/>
    </location>
</feature>
<feature type="domain" description="DUF5808" evidence="2">
    <location>
        <begin position="310"/>
        <end position="335"/>
    </location>
</feature>
<feature type="transmembrane region" description="Helical" evidence="1">
    <location>
        <begin position="336"/>
        <end position="356"/>
    </location>
</feature>
<evidence type="ECO:0000256" key="1">
    <source>
        <dbReference type="SAM" id="Phobius"/>
    </source>
</evidence>
<name>A0A2Z2K6Q9_9BACL</name>
<evidence type="ECO:0000313" key="3">
    <source>
        <dbReference type="EMBL" id="ASA21916.1"/>
    </source>
</evidence>
<keyword evidence="1" id="KW-1133">Transmembrane helix</keyword>
<reference evidence="3 4" key="1">
    <citation type="submission" date="2017-06" db="EMBL/GenBank/DDBJ databases">
        <title>Complete genome sequence of Paenibacillus donghaensis KCTC 13049T isolated from East Sea sediment, South Korea.</title>
        <authorList>
            <person name="Jung B.K."/>
            <person name="Hong S.-J."/>
            <person name="Shin J.-H."/>
        </authorList>
    </citation>
    <scope>NUCLEOTIDE SEQUENCE [LARGE SCALE GENOMIC DNA]</scope>
    <source>
        <strain evidence="3 4">KCTC 13049</strain>
    </source>
</reference>
<keyword evidence="1" id="KW-0812">Transmembrane</keyword>
<dbReference type="Proteomes" id="UP000249890">
    <property type="component" value="Chromosome"/>
</dbReference>
<protein>
    <recommendedName>
        <fullName evidence="2">DUF5808 domain-containing protein</fullName>
    </recommendedName>
</protein>
<feature type="transmembrane region" description="Helical" evidence="1">
    <location>
        <begin position="140"/>
        <end position="158"/>
    </location>
</feature>
<feature type="transmembrane region" description="Helical" evidence="1">
    <location>
        <begin position="178"/>
        <end position="201"/>
    </location>
</feature>
<keyword evidence="4" id="KW-1185">Reference proteome</keyword>
<evidence type="ECO:0000259" key="2">
    <source>
        <dbReference type="Pfam" id="PF19124"/>
    </source>
</evidence>
<feature type="transmembrane region" description="Helical" evidence="1">
    <location>
        <begin position="81"/>
        <end position="101"/>
    </location>
</feature>
<dbReference type="EMBL" id="CP021780">
    <property type="protein sequence ID" value="ASA21916.1"/>
    <property type="molecule type" value="Genomic_DNA"/>
</dbReference>